<keyword evidence="2" id="KW-0813">Transport</keyword>
<sequence length="569" mass="62280">MMAEKHLHSSDPELAGVPPRYSSSERKRNDASLASAATMSEEDAARYGHVSRGLKSRHIQFIALGGTIGTGLFLGIGNAFTHAGPLSVLLGYTFTGIAIFAMMQCLGEMATWLPLPGAIPQFCARYVDGALSFAVGWNNWYAASITLCAEISAAALVIGFWEGAQSVNVAVWISIIWLVIILLNIFSVGLYGEAEFWFASLKIITIVGLLMLAFIVDLGGNPHHERLGFRYWKNPGAMKEYPPQIHGDLGRFLGLFSTLVNATFSYGGVEMVAVAAGEAENPRKNIPKAVRRVFWRILVFYVLGSLAIGVLVSSEDKGLLDAQADGRSDAAASPWVIGIKNAGISVLPSIINAVILTSATSSGNAFLYTGSRYLYALAQNRQAPRIFLTCSKKGVPYYAVAVTAIIGALTYLSVDSNGGAAKAFGWFQNLTTIASLFTWCSICIVYLQFYKALKAQGISRDTLVFKSRFQPYTAWFALIYFAMIILFSGFAVFIKGNWNVSDFIAAYIGIPIFFLLYGGWKLVKRPQFIKPYEADLTSGKAALDAEDEHWQREYKPPVSIIQKIWDWLA</sequence>
<evidence type="ECO:0000259" key="9">
    <source>
        <dbReference type="Pfam" id="PF00324"/>
    </source>
</evidence>
<dbReference type="AlphaFoldDB" id="A0AAN6SC13"/>
<reference evidence="10" key="2">
    <citation type="submission" date="2023-06" db="EMBL/GenBank/DDBJ databases">
        <authorList>
            <consortium name="Lawrence Berkeley National Laboratory"/>
            <person name="Mondo S.J."/>
            <person name="Hensen N."/>
            <person name="Bonometti L."/>
            <person name="Westerberg I."/>
            <person name="Brannstrom I.O."/>
            <person name="Guillou S."/>
            <person name="Cros-Aarteil S."/>
            <person name="Calhoun S."/>
            <person name="Haridas S."/>
            <person name="Kuo A."/>
            <person name="Pangilinan J."/>
            <person name="Riley R."/>
            <person name="Labutti K."/>
            <person name="Andreopoulos B."/>
            <person name="Lipzen A."/>
            <person name="Chen C."/>
            <person name="Yanf M."/>
            <person name="Daum C."/>
            <person name="Ng V."/>
            <person name="Clum A."/>
            <person name="Steindorff A."/>
            <person name="Ohm R."/>
            <person name="Martin F."/>
            <person name="Silar P."/>
            <person name="Natvig D."/>
            <person name="Lalanne C."/>
            <person name="Gautier V."/>
            <person name="Ament-Velasquez S.L."/>
            <person name="Kruys A."/>
            <person name="Hutchinson M.I."/>
            <person name="Powell A.J."/>
            <person name="Barry K."/>
            <person name="Miller A.N."/>
            <person name="Grigoriev I.V."/>
            <person name="Debuchy R."/>
            <person name="Gladieux P."/>
            <person name="Thoren M.H."/>
            <person name="Johannesson H."/>
        </authorList>
    </citation>
    <scope>NUCLEOTIDE SEQUENCE</scope>
    <source>
        <strain evidence="10">CBS 626.80</strain>
    </source>
</reference>
<evidence type="ECO:0000313" key="10">
    <source>
        <dbReference type="EMBL" id="KAK3948707.1"/>
    </source>
</evidence>
<reference evidence="10" key="1">
    <citation type="journal article" date="2023" name="Mol. Phylogenet. Evol.">
        <title>Genome-scale phylogeny and comparative genomics of the fungal order Sordariales.</title>
        <authorList>
            <person name="Hensen N."/>
            <person name="Bonometti L."/>
            <person name="Westerberg I."/>
            <person name="Brannstrom I.O."/>
            <person name="Guillou S."/>
            <person name="Cros-Aarteil S."/>
            <person name="Calhoun S."/>
            <person name="Haridas S."/>
            <person name="Kuo A."/>
            <person name="Mondo S."/>
            <person name="Pangilinan J."/>
            <person name="Riley R."/>
            <person name="LaButti K."/>
            <person name="Andreopoulos B."/>
            <person name="Lipzen A."/>
            <person name="Chen C."/>
            <person name="Yan M."/>
            <person name="Daum C."/>
            <person name="Ng V."/>
            <person name="Clum A."/>
            <person name="Steindorff A."/>
            <person name="Ohm R.A."/>
            <person name="Martin F."/>
            <person name="Silar P."/>
            <person name="Natvig D.O."/>
            <person name="Lalanne C."/>
            <person name="Gautier V."/>
            <person name="Ament-Velasquez S.L."/>
            <person name="Kruys A."/>
            <person name="Hutchinson M.I."/>
            <person name="Powell A.J."/>
            <person name="Barry K."/>
            <person name="Miller A.N."/>
            <person name="Grigoriev I.V."/>
            <person name="Debuchy R."/>
            <person name="Gladieux P."/>
            <person name="Hiltunen Thoren M."/>
            <person name="Johannesson H."/>
        </authorList>
    </citation>
    <scope>NUCLEOTIDE SEQUENCE</scope>
    <source>
        <strain evidence="10">CBS 626.80</strain>
    </source>
</reference>
<evidence type="ECO:0000256" key="4">
    <source>
        <dbReference type="ARBA" id="ARBA00022970"/>
    </source>
</evidence>
<feature type="transmembrane region" description="Helical" evidence="8">
    <location>
        <begin position="293"/>
        <end position="312"/>
    </location>
</feature>
<evidence type="ECO:0000256" key="8">
    <source>
        <dbReference type="SAM" id="Phobius"/>
    </source>
</evidence>
<dbReference type="PROSITE" id="PS00218">
    <property type="entry name" value="AMINO_ACID_PERMEASE_1"/>
    <property type="match status" value="1"/>
</dbReference>
<feature type="transmembrane region" description="Helical" evidence="8">
    <location>
        <begin position="395"/>
        <end position="414"/>
    </location>
</feature>
<keyword evidence="11" id="KW-1185">Reference proteome</keyword>
<keyword evidence="5 8" id="KW-1133">Transmembrane helix</keyword>
<gene>
    <name evidence="10" type="ORF">QBC32DRAFT_268312</name>
</gene>
<feature type="transmembrane region" description="Helical" evidence="8">
    <location>
        <begin position="471"/>
        <end position="494"/>
    </location>
</feature>
<feature type="transmembrane region" description="Helical" evidence="8">
    <location>
        <begin position="196"/>
        <end position="216"/>
    </location>
</feature>
<dbReference type="GO" id="GO:0016020">
    <property type="term" value="C:membrane"/>
    <property type="evidence" value="ECO:0007669"/>
    <property type="project" value="UniProtKB-SubCell"/>
</dbReference>
<comment type="caution">
    <text evidence="10">The sequence shown here is derived from an EMBL/GenBank/DDBJ whole genome shotgun (WGS) entry which is preliminary data.</text>
</comment>
<dbReference type="PANTHER" id="PTHR43341">
    <property type="entry name" value="AMINO ACID PERMEASE"/>
    <property type="match status" value="1"/>
</dbReference>
<feature type="transmembrane region" description="Helical" evidence="8">
    <location>
        <begin position="139"/>
        <end position="162"/>
    </location>
</feature>
<evidence type="ECO:0000256" key="7">
    <source>
        <dbReference type="SAM" id="MobiDB-lite"/>
    </source>
</evidence>
<dbReference type="GO" id="GO:0015171">
    <property type="term" value="F:amino acid transmembrane transporter activity"/>
    <property type="evidence" value="ECO:0007669"/>
    <property type="project" value="TreeGrafter"/>
</dbReference>
<keyword evidence="4" id="KW-0029">Amino-acid transport</keyword>
<evidence type="ECO:0000256" key="6">
    <source>
        <dbReference type="ARBA" id="ARBA00023136"/>
    </source>
</evidence>
<dbReference type="Pfam" id="PF00324">
    <property type="entry name" value="AA_permease"/>
    <property type="match status" value="1"/>
</dbReference>
<feature type="transmembrane region" description="Helical" evidence="8">
    <location>
        <begin position="169"/>
        <end position="190"/>
    </location>
</feature>
<feature type="domain" description="Amino acid permease/ SLC12A" evidence="9">
    <location>
        <begin position="58"/>
        <end position="525"/>
    </location>
</feature>
<dbReference type="InterPro" id="IPR004840">
    <property type="entry name" value="Amino_acid_permease_CS"/>
</dbReference>
<keyword evidence="3 8" id="KW-0812">Transmembrane</keyword>
<dbReference type="Proteomes" id="UP001303222">
    <property type="component" value="Unassembled WGS sequence"/>
</dbReference>
<organism evidence="10 11">
    <name type="scientific">Pseudoneurospora amorphoporcata</name>
    <dbReference type="NCBI Taxonomy" id="241081"/>
    <lineage>
        <taxon>Eukaryota</taxon>
        <taxon>Fungi</taxon>
        <taxon>Dikarya</taxon>
        <taxon>Ascomycota</taxon>
        <taxon>Pezizomycotina</taxon>
        <taxon>Sordariomycetes</taxon>
        <taxon>Sordariomycetidae</taxon>
        <taxon>Sordariales</taxon>
        <taxon>Sordariaceae</taxon>
        <taxon>Pseudoneurospora</taxon>
    </lineage>
</organism>
<feature type="transmembrane region" description="Helical" evidence="8">
    <location>
        <begin position="350"/>
        <end position="375"/>
    </location>
</feature>
<evidence type="ECO:0000256" key="5">
    <source>
        <dbReference type="ARBA" id="ARBA00022989"/>
    </source>
</evidence>
<evidence type="ECO:0000256" key="3">
    <source>
        <dbReference type="ARBA" id="ARBA00022692"/>
    </source>
</evidence>
<evidence type="ECO:0000256" key="1">
    <source>
        <dbReference type="ARBA" id="ARBA00004141"/>
    </source>
</evidence>
<feature type="transmembrane region" description="Helical" evidence="8">
    <location>
        <begin position="426"/>
        <end position="450"/>
    </location>
</feature>
<name>A0AAN6SC13_9PEZI</name>
<keyword evidence="6 8" id="KW-0472">Membrane</keyword>
<accession>A0AAN6SC13</accession>
<evidence type="ECO:0000313" key="11">
    <source>
        <dbReference type="Proteomes" id="UP001303222"/>
    </source>
</evidence>
<dbReference type="InterPro" id="IPR050524">
    <property type="entry name" value="APC_YAT"/>
</dbReference>
<feature type="region of interest" description="Disordered" evidence="7">
    <location>
        <begin position="1"/>
        <end position="37"/>
    </location>
</feature>
<feature type="transmembrane region" description="Helical" evidence="8">
    <location>
        <begin position="61"/>
        <end position="80"/>
    </location>
</feature>
<dbReference type="EMBL" id="MU859249">
    <property type="protein sequence ID" value="KAK3948707.1"/>
    <property type="molecule type" value="Genomic_DNA"/>
</dbReference>
<dbReference type="FunFam" id="1.20.1740.10:FF:000006">
    <property type="entry name" value="General amino acid permease"/>
    <property type="match status" value="1"/>
</dbReference>
<protein>
    <submittedName>
        <fullName evidence="10">Amino acid permease/ SLC12A domain-containing protein</fullName>
    </submittedName>
</protein>
<feature type="compositionally biased region" description="Basic and acidic residues" evidence="7">
    <location>
        <begin position="1"/>
        <end position="11"/>
    </location>
</feature>
<dbReference type="PIRSF" id="PIRSF006060">
    <property type="entry name" value="AA_transporter"/>
    <property type="match status" value="1"/>
</dbReference>
<feature type="transmembrane region" description="Helical" evidence="8">
    <location>
        <begin position="86"/>
        <end position="103"/>
    </location>
</feature>
<dbReference type="PANTHER" id="PTHR43341:SF39">
    <property type="entry name" value="AMINO ACID TRANSPORTER (EUROFUNG)-RELATED"/>
    <property type="match status" value="1"/>
</dbReference>
<dbReference type="Gene3D" id="1.20.1740.10">
    <property type="entry name" value="Amino acid/polyamine transporter I"/>
    <property type="match status" value="1"/>
</dbReference>
<proteinExistence type="predicted"/>
<dbReference type="InterPro" id="IPR004841">
    <property type="entry name" value="AA-permease/SLC12A_dom"/>
</dbReference>
<comment type="subcellular location">
    <subcellularLocation>
        <location evidence="1">Membrane</location>
        <topology evidence="1">Multi-pass membrane protein</topology>
    </subcellularLocation>
</comment>
<feature type="transmembrane region" description="Helical" evidence="8">
    <location>
        <begin position="500"/>
        <end position="520"/>
    </location>
</feature>
<evidence type="ECO:0000256" key="2">
    <source>
        <dbReference type="ARBA" id="ARBA00022448"/>
    </source>
</evidence>